<dbReference type="GO" id="GO:0005886">
    <property type="term" value="C:plasma membrane"/>
    <property type="evidence" value="ECO:0007669"/>
    <property type="project" value="UniProtKB-SubCell"/>
</dbReference>
<comment type="subcellular location">
    <subcellularLocation>
        <location evidence="1">Cell membrane</location>
        <topology evidence="1">Multi-pass membrane protein</topology>
    </subcellularLocation>
</comment>
<dbReference type="RefSeq" id="WP_363907440.1">
    <property type="nucleotide sequence ID" value="NZ_JBFAXT010000032.1"/>
</dbReference>
<evidence type="ECO:0000313" key="10">
    <source>
        <dbReference type="Proteomes" id="UP000199529"/>
    </source>
</evidence>
<dbReference type="InterPro" id="IPR024962">
    <property type="entry name" value="YukD-like"/>
</dbReference>
<dbReference type="NCBIfam" id="TIGR03920">
    <property type="entry name" value="T7SS_EccD"/>
    <property type="match status" value="1"/>
</dbReference>
<dbReference type="InterPro" id="IPR044049">
    <property type="entry name" value="EccD_transm"/>
</dbReference>
<dbReference type="EMBL" id="FNOK01000101">
    <property type="protein sequence ID" value="SDZ56268.1"/>
    <property type="molecule type" value="Genomic_DNA"/>
</dbReference>
<protein>
    <submittedName>
        <fullName evidence="9">Type VII secretion integral membrane protein EccD</fullName>
    </submittedName>
</protein>
<evidence type="ECO:0000313" key="9">
    <source>
        <dbReference type="EMBL" id="SDZ56268.1"/>
    </source>
</evidence>
<dbReference type="Pfam" id="PF19053">
    <property type="entry name" value="EccD"/>
    <property type="match status" value="1"/>
</dbReference>
<keyword evidence="6 7" id="KW-0472">Membrane</keyword>
<keyword evidence="3" id="KW-1003">Cell membrane</keyword>
<evidence type="ECO:0000256" key="6">
    <source>
        <dbReference type="ARBA" id="ARBA00023136"/>
    </source>
</evidence>
<proteinExistence type="inferred from homology"/>
<feature type="transmembrane region" description="Helical" evidence="7">
    <location>
        <begin position="141"/>
        <end position="162"/>
    </location>
</feature>
<dbReference type="InterPro" id="IPR006707">
    <property type="entry name" value="T7SS_EccD"/>
</dbReference>
<gene>
    <name evidence="9" type="ORF">SAMN05216215_11012</name>
</gene>
<keyword evidence="4 7" id="KW-0812">Transmembrane</keyword>
<accession>A0A1H3U1M2</accession>
<feature type="transmembrane region" description="Helical" evidence="7">
    <location>
        <begin position="169"/>
        <end position="190"/>
    </location>
</feature>
<dbReference type="Proteomes" id="UP000199529">
    <property type="component" value="Unassembled WGS sequence"/>
</dbReference>
<keyword evidence="10" id="KW-1185">Reference proteome</keyword>
<feature type="transmembrane region" description="Helical" evidence="7">
    <location>
        <begin position="388"/>
        <end position="409"/>
    </location>
</feature>
<evidence type="ECO:0000256" key="1">
    <source>
        <dbReference type="ARBA" id="ARBA00004651"/>
    </source>
</evidence>
<feature type="transmembrane region" description="Helical" evidence="7">
    <location>
        <begin position="329"/>
        <end position="353"/>
    </location>
</feature>
<evidence type="ECO:0000259" key="8">
    <source>
        <dbReference type="Pfam" id="PF19053"/>
    </source>
</evidence>
<dbReference type="Gene3D" id="3.10.20.90">
    <property type="entry name" value="Phosphatidylinositol 3-kinase Catalytic Subunit, Chain A, domain 1"/>
    <property type="match status" value="1"/>
</dbReference>
<dbReference type="AlphaFoldDB" id="A0A1H3U1M2"/>
<evidence type="ECO:0000256" key="2">
    <source>
        <dbReference type="ARBA" id="ARBA00006162"/>
    </source>
</evidence>
<feature type="transmembrane region" description="Helical" evidence="7">
    <location>
        <begin position="202"/>
        <end position="220"/>
    </location>
</feature>
<evidence type="ECO:0000256" key="5">
    <source>
        <dbReference type="ARBA" id="ARBA00022989"/>
    </source>
</evidence>
<name>A0A1H3U1M2_9PSEU</name>
<dbReference type="Pfam" id="PF08817">
    <property type="entry name" value="YukD"/>
    <property type="match status" value="1"/>
</dbReference>
<keyword evidence="5 7" id="KW-1133">Transmembrane helix</keyword>
<feature type="transmembrane region" description="Helical" evidence="7">
    <location>
        <begin position="111"/>
        <end position="135"/>
    </location>
</feature>
<feature type="transmembrane region" description="Helical" evidence="7">
    <location>
        <begin position="227"/>
        <end position="249"/>
    </location>
</feature>
<organism evidence="9 10">
    <name type="scientific">Saccharopolyspora shandongensis</name>
    <dbReference type="NCBI Taxonomy" id="418495"/>
    <lineage>
        <taxon>Bacteria</taxon>
        <taxon>Bacillati</taxon>
        <taxon>Actinomycetota</taxon>
        <taxon>Actinomycetes</taxon>
        <taxon>Pseudonocardiales</taxon>
        <taxon>Pseudonocardiaceae</taxon>
        <taxon>Saccharopolyspora</taxon>
    </lineage>
</organism>
<dbReference type="PIRSF" id="PIRSF017804">
    <property type="entry name" value="Secretion_EccD1"/>
    <property type="match status" value="1"/>
</dbReference>
<comment type="similarity">
    <text evidence="2">Belongs to the EccD/Snm4 family.</text>
</comment>
<reference evidence="10" key="1">
    <citation type="submission" date="2016-10" db="EMBL/GenBank/DDBJ databases">
        <authorList>
            <person name="Varghese N."/>
            <person name="Submissions S."/>
        </authorList>
    </citation>
    <scope>NUCLEOTIDE SEQUENCE [LARGE SCALE GENOMIC DNA]</scope>
    <source>
        <strain evidence="10">CGMCC 4.3530</strain>
    </source>
</reference>
<evidence type="ECO:0000256" key="7">
    <source>
        <dbReference type="SAM" id="Phobius"/>
    </source>
</evidence>
<evidence type="ECO:0000256" key="3">
    <source>
        <dbReference type="ARBA" id="ARBA00022475"/>
    </source>
</evidence>
<feature type="transmembrane region" description="Helical" evidence="7">
    <location>
        <begin position="365"/>
        <end position="382"/>
    </location>
</feature>
<dbReference type="STRING" id="418495.SAMN05216215_11012"/>
<feature type="domain" description="EccD-like transmembrane" evidence="8">
    <location>
        <begin position="118"/>
        <end position="453"/>
    </location>
</feature>
<sequence>MCRLIIIGPSSRVELAVPAHVAIADLMPTVLGHLDPTLATSGMEHGGWVLQRLGEEPLDEDKGTAEAGLYDGDMLYLRPRDDQLPVADFDDLVDGVHTGLSGRGDTWRPAFTYYTSMTTAAVCALLAIFVCTFAATGTGIAIGAATVSLLLLAGAAGMSLYVRDSGGQAVTLAGVGVFAAAVAGLAFPGADAPPAWIDGPGILSAGVAIAVSAVLARVSLKTAKPAFQAVAAGGVLTALGGVLTVLVGLDGASTAAILTIVAVALTRAAPNISAWLGGLSVEPVPTTQDEFQEGLDPLPGEGVLDRASLSDTHLTSILGVLGGLCTGGLIALGSVVQWDTILLTALISVLLLLQAREVVGIWHRVSALVPAGIGLTVLMLGWSASMPLVGRMGVLLGLLSLSGLAVAAAHTLPGKRLIPRWGRWGDILQWICALAVLPILLSVIGVYGWVASLL</sequence>
<feature type="transmembrane region" description="Helical" evidence="7">
    <location>
        <begin position="430"/>
        <end position="450"/>
    </location>
</feature>
<evidence type="ECO:0000256" key="4">
    <source>
        <dbReference type="ARBA" id="ARBA00022692"/>
    </source>
</evidence>